<dbReference type="OrthoDB" id="9800238at2"/>
<dbReference type="Pfam" id="PF01022">
    <property type="entry name" value="HTH_5"/>
    <property type="match status" value="1"/>
</dbReference>
<dbReference type="InterPro" id="IPR036388">
    <property type="entry name" value="WH-like_DNA-bd_sf"/>
</dbReference>
<protein>
    <submittedName>
        <fullName evidence="5">Transcriptional regulator, arsR family</fullName>
    </submittedName>
</protein>
<dbReference type="Proteomes" id="UP000001933">
    <property type="component" value="Chromosome"/>
</dbReference>
<dbReference type="KEGG" id="sat:SYN_00341"/>
<name>Q2LXK2_SYNAS</name>
<dbReference type="EMBL" id="CP000252">
    <property type="protein sequence ID" value="ABC78813.1"/>
    <property type="molecule type" value="Genomic_DNA"/>
</dbReference>
<keyword evidence="1" id="KW-0805">Transcription regulation</keyword>
<dbReference type="CDD" id="cd00090">
    <property type="entry name" value="HTH_ARSR"/>
    <property type="match status" value="1"/>
</dbReference>
<evidence type="ECO:0000313" key="5">
    <source>
        <dbReference type="EMBL" id="ABC78813.1"/>
    </source>
</evidence>
<dbReference type="InterPro" id="IPR011991">
    <property type="entry name" value="ArsR-like_HTH"/>
</dbReference>
<dbReference type="STRING" id="56780.SYN_00341"/>
<keyword evidence="6" id="KW-1185">Reference proteome</keyword>
<dbReference type="PROSITE" id="PS50987">
    <property type="entry name" value="HTH_ARSR_2"/>
    <property type="match status" value="1"/>
</dbReference>
<dbReference type="HOGENOM" id="CLU_097806_3_1_7"/>
<dbReference type="InterPro" id="IPR051011">
    <property type="entry name" value="Metal_resp_trans_reg"/>
</dbReference>
<keyword evidence="3" id="KW-0804">Transcription</keyword>
<dbReference type="eggNOG" id="COG0640">
    <property type="taxonomic scope" value="Bacteria"/>
</dbReference>
<evidence type="ECO:0000313" key="6">
    <source>
        <dbReference type="Proteomes" id="UP000001933"/>
    </source>
</evidence>
<evidence type="ECO:0000256" key="3">
    <source>
        <dbReference type="ARBA" id="ARBA00023163"/>
    </source>
</evidence>
<dbReference type="GO" id="GO:0003700">
    <property type="term" value="F:DNA-binding transcription factor activity"/>
    <property type="evidence" value="ECO:0007669"/>
    <property type="project" value="InterPro"/>
</dbReference>
<dbReference type="SMART" id="SM00418">
    <property type="entry name" value="HTH_ARSR"/>
    <property type="match status" value="1"/>
</dbReference>
<evidence type="ECO:0000259" key="4">
    <source>
        <dbReference type="PROSITE" id="PS50987"/>
    </source>
</evidence>
<dbReference type="PANTHER" id="PTHR43132">
    <property type="entry name" value="ARSENICAL RESISTANCE OPERON REPRESSOR ARSR-RELATED"/>
    <property type="match status" value="1"/>
</dbReference>
<dbReference type="AlphaFoldDB" id="Q2LXK2"/>
<sequence>MNDFLKVTKALSDPNRVKILKMLQHKVMCVCEIEAALGIAQPTASKHLKRLEEAGLIDSRREGKWINHYPADGKDSPYAATLLGNLRHWLEDDAEIRQLIEKIPCIRREEISCHKEEVCEESGY</sequence>
<dbReference type="GO" id="GO:0003677">
    <property type="term" value="F:DNA binding"/>
    <property type="evidence" value="ECO:0007669"/>
    <property type="project" value="UniProtKB-KW"/>
</dbReference>
<organism evidence="5 6">
    <name type="scientific">Syntrophus aciditrophicus (strain SB)</name>
    <dbReference type="NCBI Taxonomy" id="56780"/>
    <lineage>
        <taxon>Bacteria</taxon>
        <taxon>Pseudomonadati</taxon>
        <taxon>Thermodesulfobacteriota</taxon>
        <taxon>Syntrophia</taxon>
        <taxon>Syntrophales</taxon>
        <taxon>Syntrophaceae</taxon>
        <taxon>Syntrophus</taxon>
    </lineage>
</organism>
<dbReference type="InterPro" id="IPR036390">
    <property type="entry name" value="WH_DNA-bd_sf"/>
</dbReference>
<evidence type="ECO:0000256" key="2">
    <source>
        <dbReference type="ARBA" id="ARBA00023125"/>
    </source>
</evidence>
<proteinExistence type="predicted"/>
<dbReference type="NCBIfam" id="NF033788">
    <property type="entry name" value="HTH_metalloreg"/>
    <property type="match status" value="1"/>
</dbReference>
<dbReference type="InterPro" id="IPR001845">
    <property type="entry name" value="HTH_ArsR_DNA-bd_dom"/>
</dbReference>
<dbReference type="SUPFAM" id="SSF46785">
    <property type="entry name" value="Winged helix' DNA-binding domain"/>
    <property type="match status" value="1"/>
</dbReference>
<dbReference type="InParanoid" id="Q2LXK2"/>
<dbReference type="Gene3D" id="1.10.10.10">
    <property type="entry name" value="Winged helix-like DNA-binding domain superfamily/Winged helix DNA-binding domain"/>
    <property type="match status" value="1"/>
</dbReference>
<accession>Q2LXK2</accession>
<reference evidence="5 6" key="1">
    <citation type="journal article" date="2007" name="Proc. Natl. Acad. Sci. U.S.A.">
        <title>The genome of Syntrophus aciditrophicus: life at the thermodynamic limit of microbial growth.</title>
        <authorList>
            <person name="McInerney M.J."/>
            <person name="Rohlin L."/>
            <person name="Mouttaki H."/>
            <person name="Kim U."/>
            <person name="Krupp R.S."/>
            <person name="Rios-Hernandez L."/>
            <person name="Sieber J."/>
            <person name="Struchtemeyer C.G."/>
            <person name="Bhattacharyya A."/>
            <person name="Campbell J.W."/>
            <person name="Gunsalus R.P."/>
        </authorList>
    </citation>
    <scope>NUCLEOTIDE SEQUENCE [LARGE SCALE GENOMIC DNA]</scope>
    <source>
        <strain evidence="5 6">SB</strain>
    </source>
</reference>
<dbReference type="PANTHER" id="PTHR43132:SF2">
    <property type="entry name" value="ARSENICAL RESISTANCE OPERON REPRESSOR ARSR-RELATED"/>
    <property type="match status" value="1"/>
</dbReference>
<gene>
    <name evidence="5" type="ORF">SYN_00341</name>
</gene>
<dbReference type="PRINTS" id="PR00778">
    <property type="entry name" value="HTHARSR"/>
</dbReference>
<dbReference type="RefSeq" id="WP_011418829.1">
    <property type="nucleotide sequence ID" value="NC_007759.1"/>
</dbReference>
<feature type="domain" description="HTH arsR-type" evidence="4">
    <location>
        <begin position="1"/>
        <end position="90"/>
    </location>
</feature>
<keyword evidence="2" id="KW-0238">DNA-binding</keyword>
<evidence type="ECO:0000256" key="1">
    <source>
        <dbReference type="ARBA" id="ARBA00023015"/>
    </source>
</evidence>